<sequence>MSKGGLMRKSYLPVWLGVLLLAISAPAGTPVIDGSFDGESVWGTPVATADGVAGWSSVNVDKIYVTYNETYAYFAAVFVTDGYPAGWMRVAFAINVRADGGWNDPWGQAVSYVYTPDDQKPDFVPIGRLQDNWAELREWNGSEWLGAGTNIFDTEMEWATDYSYVECRVSRATLGNPQTCDVQFYVSGDNDTEHGVFDACPDDQVMQSWNDPTELDNYALDVQIGSVSAIDNNEPVPEKPFLAQNYPNPFNPTTTISYKLTTASRVKLIMYDILGRTVKTLVDKPQAAGLYKVKVDAADLPSGVYFYHLQAGAFSSMRKMVLTR</sequence>
<feature type="signal peptide" evidence="1">
    <location>
        <begin position="1"/>
        <end position="27"/>
    </location>
</feature>
<dbReference type="Gene3D" id="2.60.40.4070">
    <property type="match status" value="1"/>
</dbReference>
<dbReference type="Proteomes" id="UP000885779">
    <property type="component" value="Unassembled WGS sequence"/>
</dbReference>
<dbReference type="EMBL" id="DRQG01000024">
    <property type="protein sequence ID" value="HGY54641.1"/>
    <property type="molecule type" value="Genomic_DNA"/>
</dbReference>
<organism evidence="3">
    <name type="scientific">Caldithrix abyssi</name>
    <dbReference type="NCBI Taxonomy" id="187145"/>
    <lineage>
        <taxon>Bacteria</taxon>
        <taxon>Pseudomonadati</taxon>
        <taxon>Calditrichota</taxon>
        <taxon>Calditrichia</taxon>
        <taxon>Calditrichales</taxon>
        <taxon>Calditrichaceae</taxon>
        <taxon>Caldithrix</taxon>
    </lineage>
</organism>
<evidence type="ECO:0000256" key="1">
    <source>
        <dbReference type="SAM" id="SignalP"/>
    </source>
</evidence>
<name>A0A7V4TYB6_CALAY</name>
<proteinExistence type="predicted"/>
<dbReference type="InterPro" id="IPR026444">
    <property type="entry name" value="Secre_tail"/>
</dbReference>
<dbReference type="Pfam" id="PF18962">
    <property type="entry name" value="Por_Secre_tail"/>
    <property type="match status" value="1"/>
</dbReference>
<gene>
    <name evidence="3" type="ORF">ENK44_02970</name>
</gene>
<protein>
    <submittedName>
        <fullName evidence="3">T9SS type A sorting domain-containing protein</fullName>
    </submittedName>
</protein>
<dbReference type="NCBIfam" id="TIGR04183">
    <property type="entry name" value="Por_Secre_tail"/>
    <property type="match status" value="1"/>
</dbReference>
<feature type="domain" description="Secretion system C-terminal sorting" evidence="2">
    <location>
        <begin position="246"/>
        <end position="321"/>
    </location>
</feature>
<dbReference type="AlphaFoldDB" id="A0A7V4TYB6"/>
<evidence type="ECO:0000313" key="3">
    <source>
        <dbReference type="EMBL" id="HGY54641.1"/>
    </source>
</evidence>
<feature type="chain" id="PRO_5031360141" evidence="1">
    <location>
        <begin position="28"/>
        <end position="324"/>
    </location>
</feature>
<reference evidence="3" key="1">
    <citation type="journal article" date="2020" name="mSystems">
        <title>Genome- and Community-Level Interaction Insights into Carbon Utilization and Element Cycling Functions of Hydrothermarchaeota in Hydrothermal Sediment.</title>
        <authorList>
            <person name="Zhou Z."/>
            <person name="Liu Y."/>
            <person name="Xu W."/>
            <person name="Pan J."/>
            <person name="Luo Z.H."/>
            <person name="Li M."/>
        </authorList>
    </citation>
    <scope>NUCLEOTIDE SEQUENCE [LARGE SCALE GENOMIC DNA]</scope>
    <source>
        <strain evidence="3">HyVt-577</strain>
    </source>
</reference>
<accession>A0A7V4TYB6</accession>
<keyword evidence="1" id="KW-0732">Signal</keyword>
<evidence type="ECO:0000259" key="2">
    <source>
        <dbReference type="Pfam" id="PF18962"/>
    </source>
</evidence>
<comment type="caution">
    <text evidence="3">The sequence shown here is derived from an EMBL/GenBank/DDBJ whole genome shotgun (WGS) entry which is preliminary data.</text>
</comment>